<accession>A0ACB9ISP3</accession>
<gene>
    <name evidence="1" type="ORF">L1987_20749</name>
</gene>
<dbReference type="EMBL" id="CM042024">
    <property type="protein sequence ID" value="KAI3811034.1"/>
    <property type="molecule type" value="Genomic_DNA"/>
</dbReference>
<protein>
    <submittedName>
        <fullName evidence="1">Uncharacterized protein</fullName>
    </submittedName>
</protein>
<organism evidence="1 2">
    <name type="scientific">Smallanthus sonchifolius</name>
    <dbReference type="NCBI Taxonomy" id="185202"/>
    <lineage>
        <taxon>Eukaryota</taxon>
        <taxon>Viridiplantae</taxon>
        <taxon>Streptophyta</taxon>
        <taxon>Embryophyta</taxon>
        <taxon>Tracheophyta</taxon>
        <taxon>Spermatophyta</taxon>
        <taxon>Magnoliopsida</taxon>
        <taxon>eudicotyledons</taxon>
        <taxon>Gunneridae</taxon>
        <taxon>Pentapetalae</taxon>
        <taxon>asterids</taxon>
        <taxon>campanulids</taxon>
        <taxon>Asterales</taxon>
        <taxon>Asteraceae</taxon>
        <taxon>Asteroideae</taxon>
        <taxon>Heliantheae alliance</taxon>
        <taxon>Millerieae</taxon>
        <taxon>Smallanthus</taxon>
    </lineage>
</organism>
<evidence type="ECO:0000313" key="1">
    <source>
        <dbReference type="EMBL" id="KAI3811034.1"/>
    </source>
</evidence>
<reference evidence="1 2" key="2">
    <citation type="journal article" date="2022" name="Mol. Ecol. Resour.">
        <title>The genomes of chicory, endive, great burdock and yacon provide insights into Asteraceae paleo-polyploidization history and plant inulin production.</title>
        <authorList>
            <person name="Fan W."/>
            <person name="Wang S."/>
            <person name="Wang H."/>
            <person name="Wang A."/>
            <person name="Jiang F."/>
            <person name="Liu H."/>
            <person name="Zhao H."/>
            <person name="Xu D."/>
            <person name="Zhang Y."/>
        </authorList>
    </citation>
    <scope>NUCLEOTIDE SEQUENCE [LARGE SCALE GENOMIC DNA]</scope>
    <source>
        <strain evidence="2">cv. Yunnan</strain>
        <tissue evidence="1">Leaves</tissue>
    </source>
</reference>
<sequence length="137" mass="15589">MFKCISDVMELSKSDLEKIGSLGIHRFNDSESARLLIQALKKKGFNIREEEKKEEEPLEIVPTVSLELLEKTGQFLIVYQNGVQEYLSADKIVTLVPDDLRALLNIPLKNDSNNEMGEFVKDEMHRQLDGLVKLVVS</sequence>
<proteinExistence type="predicted"/>
<comment type="caution">
    <text evidence="1">The sequence shown here is derived from an EMBL/GenBank/DDBJ whole genome shotgun (WGS) entry which is preliminary data.</text>
</comment>
<evidence type="ECO:0000313" key="2">
    <source>
        <dbReference type="Proteomes" id="UP001056120"/>
    </source>
</evidence>
<name>A0ACB9ISP3_9ASTR</name>
<reference evidence="2" key="1">
    <citation type="journal article" date="2022" name="Mol. Ecol. Resour.">
        <title>The genomes of chicory, endive, great burdock and yacon provide insights into Asteraceae palaeo-polyploidization history and plant inulin production.</title>
        <authorList>
            <person name="Fan W."/>
            <person name="Wang S."/>
            <person name="Wang H."/>
            <person name="Wang A."/>
            <person name="Jiang F."/>
            <person name="Liu H."/>
            <person name="Zhao H."/>
            <person name="Xu D."/>
            <person name="Zhang Y."/>
        </authorList>
    </citation>
    <scope>NUCLEOTIDE SEQUENCE [LARGE SCALE GENOMIC DNA]</scope>
    <source>
        <strain evidence="2">cv. Yunnan</strain>
    </source>
</reference>
<dbReference type="Proteomes" id="UP001056120">
    <property type="component" value="Linkage Group LG07"/>
</dbReference>
<keyword evidence="2" id="KW-1185">Reference proteome</keyword>